<proteinExistence type="predicted"/>
<keyword evidence="3" id="KW-1185">Reference proteome</keyword>
<feature type="compositionally biased region" description="Basic and acidic residues" evidence="1">
    <location>
        <begin position="49"/>
        <end position="73"/>
    </location>
</feature>
<evidence type="ECO:0000313" key="3">
    <source>
        <dbReference type="Proteomes" id="UP001497744"/>
    </source>
</evidence>
<feature type="compositionally biased region" description="Basic residues" evidence="1">
    <location>
        <begin position="434"/>
        <end position="443"/>
    </location>
</feature>
<sequence>MLPRDAPPTGVRVELEEQQKEDHRHRVAQTQQDRVLQQQVPPLRHHPPARFEEQHLDQRNHEPEQQHELEARQRGHQTAPPLPERHLETRTRAHNAPYQGYNGLQLVVFRRERRDHRSGALNDPCHVHIGQPTLLLIRRLVRPEPAVRAQNVFPVLLDVVEGVPRQRQVLAVATEVERLLVDGALREVPHQLPVHEFGIRPSGAALGEHAHRLGHELRRRHVVAGEDHRAHLGLVQLGDDPGALRPHRIVEDQEPAHGELRLSRLALADVFVLRQQPVPQAKHVGAGLRLLLGQRLQRREAARRARRHAFVRALHEGQRHRLVRRGRLHGDHHRGELLLVVEVEGTNHLEQQVPVGGTPDVPPRVPVRVDELLHRAPGGVEHPAKPYSVLVLAVPREQRVARRHRQRQYLAPRLLVLPRRQQRGVLDGVEGAHHLLRRQRRRAPSGPGRHHEPVEQQGVVRQRPRLVEAHDPQLAEDRDPRRRDAADGVVLREALAGAALPDGDHGARPHRRHLRQRPQAVEDGGHVPPQEPHLVRGAHQRVHARQDEDHRQLRVVLEPELVGEEHPLHLLALGGVHPRRDDHRHRGRRDLIVADHRDDARARLQEVLGDPLVLHRPPARAVHRQVKVKHRQRVAVLVHAQLRLAQRKRLPRDGALVHDDVPPQHHHVAGDLPVGLDPHNFAHCQLRRGHRLGHVFSHHRDGGVRGGGGQPVQVLLLVVDDADLLGYGVHHHEPPYRRRDAALPVHALQREVELQEEDGVGHLPVEQRGKGDRLDRDRVLPNVQRSPERFRLRQPSPVQQIGQVGVPQVAGDLGRGVHEDADLGVVRELDALVVEEPLALARFHGDVHAHRRVLVLVERHTQHAVGYVEHELDRRRHVAEPLRHRAQHVLLPRVARVRAVGDEHVLARVQRHRDHEHALADVGVAQDEARQQREEPDDPRHEERLRALFPVLDARHQRDAHLVADQRHDRHLAYGRIHQHAYRDQLAWRGVRIPLLL</sequence>
<protein>
    <submittedName>
        <fullName evidence="2">Geranylgeranylglyceryl/heptaprenylglyceryl phosphate synthase</fullName>
    </submittedName>
</protein>
<feature type="compositionally biased region" description="Basic and acidic residues" evidence="1">
    <location>
        <begin position="13"/>
        <end position="24"/>
    </location>
</feature>
<feature type="region of interest" description="Disordered" evidence="1">
    <location>
        <begin position="754"/>
        <end position="778"/>
    </location>
</feature>
<feature type="region of interest" description="Disordered" evidence="1">
    <location>
        <begin position="1"/>
        <end position="82"/>
    </location>
</feature>
<feature type="region of interest" description="Disordered" evidence="1">
    <location>
        <begin position="428"/>
        <end position="533"/>
    </location>
</feature>
<evidence type="ECO:0000256" key="1">
    <source>
        <dbReference type="SAM" id="MobiDB-lite"/>
    </source>
</evidence>
<gene>
    <name evidence="2" type="ORF">BcabD6B2_25110</name>
</gene>
<feature type="compositionally biased region" description="Basic and acidic residues" evidence="1">
    <location>
        <begin position="765"/>
        <end position="778"/>
    </location>
</feature>
<feature type="compositionally biased region" description="Low complexity" evidence="1">
    <location>
        <begin position="28"/>
        <end position="40"/>
    </location>
</feature>
<dbReference type="GeneID" id="94194557"/>
<feature type="region of interest" description="Disordered" evidence="1">
    <location>
        <begin position="917"/>
        <end position="941"/>
    </location>
</feature>
<organism evidence="2 3">
    <name type="scientific">Babesia caballi</name>
    <dbReference type="NCBI Taxonomy" id="5871"/>
    <lineage>
        <taxon>Eukaryota</taxon>
        <taxon>Sar</taxon>
        <taxon>Alveolata</taxon>
        <taxon>Apicomplexa</taxon>
        <taxon>Aconoidasida</taxon>
        <taxon>Piroplasmida</taxon>
        <taxon>Babesiidae</taxon>
        <taxon>Babesia</taxon>
    </lineage>
</organism>
<accession>A0AAV4LSE0</accession>
<dbReference type="Proteomes" id="UP001497744">
    <property type="component" value="Unassembled WGS sequence"/>
</dbReference>
<dbReference type="EMBL" id="BPLF01000002">
    <property type="protein sequence ID" value="GIX63076.1"/>
    <property type="molecule type" value="Genomic_DNA"/>
</dbReference>
<feature type="compositionally biased region" description="Basic and acidic residues" evidence="1">
    <location>
        <begin position="465"/>
        <end position="486"/>
    </location>
</feature>
<name>A0AAV4LSE0_BABCB</name>
<reference evidence="2 3" key="1">
    <citation type="submission" date="2021-06" db="EMBL/GenBank/DDBJ databases">
        <title>Genome sequence of Babesia caballi.</title>
        <authorList>
            <person name="Yamagishi J."/>
            <person name="Kidaka T."/>
            <person name="Ochi A."/>
        </authorList>
    </citation>
    <scope>NUCLEOTIDE SEQUENCE [LARGE SCALE GENOMIC DNA]</scope>
    <source>
        <strain evidence="2">USDA-D6B2</strain>
    </source>
</reference>
<feature type="compositionally biased region" description="Basic and acidic residues" evidence="1">
    <location>
        <begin position="927"/>
        <end position="941"/>
    </location>
</feature>
<evidence type="ECO:0000313" key="2">
    <source>
        <dbReference type="EMBL" id="GIX63076.1"/>
    </source>
</evidence>
<dbReference type="RefSeq" id="XP_067715145.1">
    <property type="nucleotide sequence ID" value="XM_067859044.1"/>
</dbReference>
<dbReference type="AlphaFoldDB" id="A0AAV4LSE0"/>
<comment type="caution">
    <text evidence="2">The sequence shown here is derived from an EMBL/GenBank/DDBJ whole genome shotgun (WGS) entry which is preliminary data.</text>
</comment>